<dbReference type="NCBIfam" id="NF001109">
    <property type="entry name" value="PRK00136.1"/>
    <property type="match status" value="1"/>
</dbReference>
<dbReference type="InterPro" id="IPR035987">
    <property type="entry name" value="Ribosomal_uS8_sf"/>
</dbReference>
<evidence type="ECO:0000313" key="8">
    <source>
        <dbReference type="Proteomes" id="UP000177232"/>
    </source>
</evidence>
<dbReference type="GO" id="GO:0006412">
    <property type="term" value="P:translation"/>
    <property type="evidence" value="ECO:0007669"/>
    <property type="project" value="UniProtKB-UniRule"/>
</dbReference>
<dbReference type="GO" id="GO:0019843">
    <property type="term" value="F:rRNA binding"/>
    <property type="evidence" value="ECO:0007669"/>
    <property type="project" value="UniProtKB-UniRule"/>
</dbReference>
<dbReference type="HAMAP" id="MF_01302_B">
    <property type="entry name" value="Ribosomal_uS8_B"/>
    <property type="match status" value="1"/>
</dbReference>
<dbReference type="GO" id="GO:0005737">
    <property type="term" value="C:cytoplasm"/>
    <property type="evidence" value="ECO:0007669"/>
    <property type="project" value="UniProtKB-ARBA"/>
</dbReference>
<comment type="function">
    <text evidence="5">One of the primary rRNA binding proteins, it binds directly to 16S rRNA central domain where it helps coordinate assembly of the platform of the 30S subunit.</text>
</comment>
<dbReference type="EMBL" id="MFLJ01000032">
    <property type="protein sequence ID" value="OGG64158.1"/>
    <property type="molecule type" value="Genomic_DNA"/>
</dbReference>
<dbReference type="InterPro" id="IPR000630">
    <property type="entry name" value="Ribosomal_uS8"/>
</dbReference>
<dbReference type="FunFam" id="3.30.1490.10:FF:000001">
    <property type="entry name" value="30S ribosomal protein S8"/>
    <property type="match status" value="1"/>
</dbReference>
<evidence type="ECO:0000256" key="3">
    <source>
        <dbReference type="ARBA" id="ARBA00023274"/>
    </source>
</evidence>
<dbReference type="AlphaFoldDB" id="A0A1F6DRZ4"/>
<keyword evidence="5" id="KW-0694">RNA-binding</keyword>
<keyword evidence="3 5" id="KW-0687">Ribonucleoprotein</keyword>
<dbReference type="GO" id="GO:0003735">
    <property type="term" value="F:structural constituent of ribosome"/>
    <property type="evidence" value="ECO:0007669"/>
    <property type="project" value="InterPro"/>
</dbReference>
<dbReference type="Proteomes" id="UP000177232">
    <property type="component" value="Unassembled WGS sequence"/>
</dbReference>
<sequence>MMVTDRIGDFIIRLQNAAMVGKREVSMPYSTHLVAIAKKLKELGFVDSVDVKEKEGSAAKDIVVTLAYNERGVSKLRGVKRISKPGRRLYAPRTAVHKVKGGTGARILSSSSGIITDAEARKMRVGGEELFEIW</sequence>
<dbReference type="Gene3D" id="3.30.1370.30">
    <property type="match status" value="1"/>
</dbReference>
<dbReference type="Gene3D" id="3.30.1490.10">
    <property type="match status" value="1"/>
</dbReference>
<evidence type="ECO:0000313" key="7">
    <source>
        <dbReference type="EMBL" id="OGG64158.1"/>
    </source>
</evidence>
<keyword evidence="5" id="KW-0699">rRNA-binding</keyword>
<evidence type="ECO:0000256" key="4">
    <source>
        <dbReference type="ARBA" id="ARBA00035258"/>
    </source>
</evidence>
<dbReference type="InterPro" id="IPR047863">
    <property type="entry name" value="Ribosomal_uS8_CS"/>
</dbReference>
<keyword evidence="2 5" id="KW-0689">Ribosomal protein</keyword>
<reference evidence="7 8" key="1">
    <citation type="journal article" date="2016" name="Nat. Commun.">
        <title>Thousands of microbial genomes shed light on interconnected biogeochemical processes in an aquifer system.</title>
        <authorList>
            <person name="Anantharaman K."/>
            <person name="Brown C.T."/>
            <person name="Hug L.A."/>
            <person name="Sharon I."/>
            <person name="Castelle C.J."/>
            <person name="Probst A.J."/>
            <person name="Thomas B.C."/>
            <person name="Singh A."/>
            <person name="Wilkins M.J."/>
            <person name="Karaoz U."/>
            <person name="Brodie E.L."/>
            <person name="Williams K.H."/>
            <person name="Hubbard S.S."/>
            <person name="Banfield J.F."/>
        </authorList>
    </citation>
    <scope>NUCLEOTIDE SEQUENCE [LARGE SCALE GENOMIC DNA]</scope>
</reference>
<name>A0A1F6DRZ4_9BACT</name>
<dbReference type="Pfam" id="PF00410">
    <property type="entry name" value="Ribosomal_S8"/>
    <property type="match status" value="1"/>
</dbReference>
<dbReference type="PANTHER" id="PTHR11758">
    <property type="entry name" value="40S RIBOSOMAL PROTEIN S15A"/>
    <property type="match status" value="1"/>
</dbReference>
<evidence type="ECO:0000256" key="5">
    <source>
        <dbReference type="HAMAP-Rule" id="MF_01302"/>
    </source>
</evidence>
<comment type="subunit">
    <text evidence="5">Part of the 30S ribosomal subunit. Contacts proteins S5 and S12.</text>
</comment>
<comment type="caution">
    <text evidence="7">The sequence shown here is derived from an EMBL/GenBank/DDBJ whole genome shotgun (WGS) entry which is preliminary data.</text>
</comment>
<protein>
    <recommendedName>
        <fullName evidence="4 5">Small ribosomal subunit protein uS8</fullName>
    </recommendedName>
</protein>
<dbReference type="SUPFAM" id="SSF56047">
    <property type="entry name" value="Ribosomal protein S8"/>
    <property type="match status" value="1"/>
</dbReference>
<dbReference type="GO" id="GO:1990904">
    <property type="term" value="C:ribonucleoprotein complex"/>
    <property type="evidence" value="ECO:0007669"/>
    <property type="project" value="UniProtKB-KW"/>
</dbReference>
<evidence type="ECO:0000256" key="6">
    <source>
        <dbReference type="RuleBase" id="RU003660"/>
    </source>
</evidence>
<evidence type="ECO:0000256" key="1">
    <source>
        <dbReference type="ARBA" id="ARBA00006471"/>
    </source>
</evidence>
<comment type="similarity">
    <text evidence="1 5 6">Belongs to the universal ribosomal protein uS8 family.</text>
</comment>
<proteinExistence type="inferred from homology"/>
<gene>
    <name evidence="5" type="primary">rpsH</name>
    <name evidence="7" type="ORF">A3C94_00300</name>
</gene>
<dbReference type="GO" id="GO:0005840">
    <property type="term" value="C:ribosome"/>
    <property type="evidence" value="ECO:0007669"/>
    <property type="project" value="UniProtKB-KW"/>
</dbReference>
<dbReference type="STRING" id="1798496.A3C94_00300"/>
<accession>A0A1F6DRZ4</accession>
<evidence type="ECO:0000256" key="2">
    <source>
        <dbReference type="ARBA" id="ARBA00022980"/>
    </source>
</evidence>
<organism evidence="7 8">
    <name type="scientific">Candidatus Kaiserbacteria bacterium RIFCSPHIGHO2_02_FULL_55_17</name>
    <dbReference type="NCBI Taxonomy" id="1798496"/>
    <lineage>
        <taxon>Bacteria</taxon>
        <taxon>Candidatus Kaiseribacteriota</taxon>
    </lineage>
</organism>
<dbReference type="PROSITE" id="PS00053">
    <property type="entry name" value="RIBOSOMAL_S8"/>
    <property type="match status" value="1"/>
</dbReference>